<dbReference type="Proteomes" id="UP001169242">
    <property type="component" value="Unassembled WGS sequence"/>
</dbReference>
<dbReference type="Gene3D" id="3.20.20.80">
    <property type="entry name" value="Glycosidases"/>
    <property type="match status" value="1"/>
</dbReference>
<dbReference type="FunFam" id="3.20.20.80:FF:000050">
    <property type="entry name" value="Beta-mannosidase B"/>
    <property type="match status" value="1"/>
</dbReference>
<comment type="catalytic activity">
    <reaction evidence="1">
        <text>Hydrolysis of terminal, non-reducing beta-D-mannose residues in beta-D-mannosides.</text>
        <dbReference type="EC" id="3.2.1.25"/>
    </reaction>
</comment>
<dbReference type="Pfam" id="PF00703">
    <property type="entry name" value="Glyco_hydro_2"/>
    <property type="match status" value="1"/>
</dbReference>
<dbReference type="InterPro" id="IPR050887">
    <property type="entry name" value="Beta-mannosidase_GH2"/>
</dbReference>
<evidence type="ECO:0000256" key="6">
    <source>
        <dbReference type="ARBA" id="ARBA00022525"/>
    </source>
</evidence>
<dbReference type="InterPro" id="IPR013783">
    <property type="entry name" value="Ig-like_fold"/>
</dbReference>
<evidence type="ECO:0000313" key="17">
    <source>
        <dbReference type="EMBL" id="MDA3731803.1"/>
    </source>
</evidence>
<dbReference type="PANTHER" id="PTHR43730">
    <property type="entry name" value="BETA-MANNOSIDASE"/>
    <property type="match status" value="1"/>
</dbReference>
<dbReference type="GO" id="GO:0004567">
    <property type="term" value="F:beta-mannosidase activity"/>
    <property type="evidence" value="ECO:0007669"/>
    <property type="project" value="UniProtKB-EC"/>
</dbReference>
<dbReference type="InterPro" id="IPR008979">
    <property type="entry name" value="Galactose-bd-like_sf"/>
</dbReference>
<feature type="domain" description="Beta-mannosidase Ig-fold" evidence="14">
    <location>
        <begin position="729"/>
        <end position="788"/>
    </location>
</feature>
<comment type="pathway">
    <text evidence="3">Glycan metabolism; N-glycan degradation.</text>
</comment>
<dbReference type="Pfam" id="PF17753">
    <property type="entry name" value="Ig_mannosidase"/>
    <property type="match status" value="1"/>
</dbReference>
<dbReference type="Pfam" id="PF17786">
    <property type="entry name" value="Mannosidase_ig"/>
    <property type="match status" value="1"/>
</dbReference>
<dbReference type="InterPro" id="IPR006102">
    <property type="entry name" value="Ig-like_GH2"/>
</dbReference>
<evidence type="ECO:0000259" key="14">
    <source>
        <dbReference type="Pfam" id="PF17753"/>
    </source>
</evidence>
<dbReference type="Gene3D" id="2.60.120.260">
    <property type="entry name" value="Galactose-binding domain-like"/>
    <property type="match status" value="1"/>
</dbReference>
<reference evidence="17" key="1">
    <citation type="journal article" date="2023" name="Int. J. Syst. Evol. Microbiol.">
        <title>&lt;i&gt;Holtiella tumoricola&lt;/i&gt; gen. nov. sp. nov., isolated from a human clinical sample.</title>
        <authorList>
            <person name="Allen-Vercoe E."/>
            <person name="Daigneault M.C."/>
            <person name="Vancuren S.J."/>
            <person name="Cochrane K."/>
            <person name="O'Neal L.L."/>
            <person name="Sankaranarayanan K."/>
            <person name="Lawson P.A."/>
        </authorList>
    </citation>
    <scope>NUCLEOTIDE SEQUENCE</scope>
    <source>
        <strain evidence="17">CC70A</strain>
    </source>
</reference>
<dbReference type="SUPFAM" id="SSF49785">
    <property type="entry name" value="Galactose-binding domain-like"/>
    <property type="match status" value="1"/>
</dbReference>
<keyword evidence="7 17" id="KW-0378">Hydrolase</keyword>
<keyword evidence="6" id="KW-0964">Secreted</keyword>
<dbReference type="GO" id="GO:0005576">
    <property type="term" value="C:extracellular region"/>
    <property type="evidence" value="ECO:0007669"/>
    <property type="project" value="UniProtKB-SubCell"/>
</dbReference>
<dbReference type="EC" id="3.2.1.25" evidence="5"/>
<dbReference type="Gene3D" id="2.60.40.10">
    <property type="entry name" value="Immunoglobulins"/>
    <property type="match status" value="3"/>
</dbReference>
<comment type="subcellular location">
    <subcellularLocation>
        <location evidence="2">Secreted</location>
    </subcellularLocation>
</comment>
<protein>
    <recommendedName>
        <fullName evidence="11">Beta-mannosidase B</fullName>
        <ecNumber evidence="5">3.2.1.25</ecNumber>
    </recommendedName>
    <alternativeName>
        <fullName evidence="12">Mannanase B</fullName>
    </alternativeName>
</protein>
<dbReference type="PANTHER" id="PTHR43730:SF1">
    <property type="entry name" value="BETA-MANNOSIDASE"/>
    <property type="match status" value="1"/>
</dbReference>
<comment type="subunit">
    <text evidence="4">Homodimer.</text>
</comment>
<dbReference type="InterPro" id="IPR041625">
    <property type="entry name" value="Beta-mannosidase_Ig"/>
</dbReference>
<evidence type="ECO:0000259" key="13">
    <source>
        <dbReference type="Pfam" id="PF00703"/>
    </source>
</evidence>
<feature type="domain" description="Glycoside hydrolase family 2 immunoglobulin-like beta-sandwich" evidence="13">
    <location>
        <begin position="183"/>
        <end position="272"/>
    </location>
</feature>
<evidence type="ECO:0000256" key="10">
    <source>
        <dbReference type="ARBA" id="ARBA00038429"/>
    </source>
</evidence>
<keyword evidence="18" id="KW-1185">Reference proteome</keyword>
<evidence type="ECO:0000256" key="7">
    <source>
        <dbReference type="ARBA" id="ARBA00022801"/>
    </source>
</evidence>
<dbReference type="InterPro" id="IPR036156">
    <property type="entry name" value="Beta-gal/glucu_dom_sf"/>
</dbReference>
<dbReference type="InterPro" id="IPR017853">
    <property type="entry name" value="GH"/>
</dbReference>
<evidence type="ECO:0000256" key="5">
    <source>
        <dbReference type="ARBA" id="ARBA00012754"/>
    </source>
</evidence>
<dbReference type="SUPFAM" id="SSF51445">
    <property type="entry name" value="(Trans)glycosidases"/>
    <property type="match status" value="1"/>
</dbReference>
<sequence length="789" mass="92176">MEINLSGSWKFRRTSDSAYHTGTVPGSVYLDLLNTGCMPDPFFRDHEEIVLNLADYDYEYIKTFTVVDLDYQELSLLCEGIDTLSEIFINGHEVGKTQNMHRTYIFDVKPFLIKGENEIKVVLKSPTRYIQQCHEQEPIFHHPGVVDGYTHLRKAHYMFGWDWGPQLPDLGIWKPLKIIGRNAHILDYTIRQHHTATKVSLEIDVKATHDLPIQIEVISPSGEKYYSDGTKSTLDIHNPQIWWHNGYGAQPLYDVKITLGKEDCKNFKIGLRELGIKKEKDEWGEKFCFIINGKEIFAMGSNYIPEDSLLSRMTEERTRKLLTDCALANHNCIRVWGGGIYPPDYFYEICDELGLIVWQDFMYACSLYNFDNLQEEVIEESIEQIKRLRHHSCIALWCGNNEQEEAWFYWGWNEEIAPKYKKHYQRQFEEVLPELVHRYDPERFYWPSSPSSGIDCDDPRDEHHGDMHYWTVWHGLKPFEAYKEHYFRFVSEYGFQSFPTMKTIESFTLESDRNIFSYVMEKHQKNKQANKIILHYLADNYRYPYSLEHTVYLSQLLQAEAMRYGAEHWRRNRGRCMGALYWQTNDCWPVASWSGIDYYGRWKALHYKSKHFFAPILLSADLEDNKVHLLVINDSAKAFTGQIQWQITNAKGECLQLGHSSVSAPSLGRSEGITLDFSELLLDYNSKRDKVFQYTLIHDKTILSSACQLFIKPKHFNYENPHISFKQINAHEIEVTSTAFAHDIMLDLGSKDGIFSDNYFSLLPGEVKKVHCTATIDLSDLKVISVYDV</sequence>
<evidence type="ECO:0000256" key="12">
    <source>
        <dbReference type="ARBA" id="ARBA00041614"/>
    </source>
</evidence>
<dbReference type="SUPFAM" id="SSF49303">
    <property type="entry name" value="beta-Galactosidase/glucuronidase domain"/>
    <property type="match status" value="2"/>
</dbReference>
<comment type="caution">
    <text evidence="17">The sequence shown here is derived from an EMBL/GenBank/DDBJ whole genome shotgun (WGS) entry which is preliminary data.</text>
</comment>
<dbReference type="InterPro" id="IPR054593">
    <property type="entry name" value="Beta-mannosidase-like_N2"/>
</dbReference>
<keyword evidence="8" id="KW-0325">Glycoprotein</keyword>
<evidence type="ECO:0000259" key="16">
    <source>
        <dbReference type="Pfam" id="PF22666"/>
    </source>
</evidence>
<dbReference type="Pfam" id="PF22666">
    <property type="entry name" value="Glyco_hydro_2_N2"/>
    <property type="match status" value="1"/>
</dbReference>
<feature type="domain" description="Mannosidase Ig/CBM-like" evidence="15">
    <location>
        <begin position="626"/>
        <end position="715"/>
    </location>
</feature>
<dbReference type="EMBL" id="JAQIFT010000040">
    <property type="protein sequence ID" value="MDA3731803.1"/>
    <property type="molecule type" value="Genomic_DNA"/>
</dbReference>
<evidence type="ECO:0000256" key="4">
    <source>
        <dbReference type="ARBA" id="ARBA00011738"/>
    </source>
</evidence>
<evidence type="ECO:0000313" key="18">
    <source>
        <dbReference type="Proteomes" id="UP001169242"/>
    </source>
</evidence>
<evidence type="ECO:0000256" key="9">
    <source>
        <dbReference type="ARBA" id="ARBA00023295"/>
    </source>
</evidence>
<evidence type="ECO:0000256" key="11">
    <source>
        <dbReference type="ARBA" id="ARBA00041069"/>
    </source>
</evidence>
<name>A0AA42DNB8_9FIRM</name>
<keyword evidence="9" id="KW-0326">Glycosidase</keyword>
<feature type="domain" description="Beta-mannosidase-like galactose-binding" evidence="16">
    <location>
        <begin position="9"/>
        <end position="174"/>
    </location>
</feature>
<accession>A0AA42DNB8</accession>
<evidence type="ECO:0000256" key="2">
    <source>
        <dbReference type="ARBA" id="ARBA00004613"/>
    </source>
</evidence>
<proteinExistence type="inferred from homology"/>
<dbReference type="InterPro" id="IPR041447">
    <property type="entry name" value="Mannosidase_ig"/>
</dbReference>
<dbReference type="GO" id="GO:0005975">
    <property type="term" value="P:carbohydrate metabolic process"/>
    <property type="evidence" value="ECO:0007669"/>
    <property type="project" value="InterPro"/>
</dbReference>
<dbReference type="RefSeq" id="WP_271012127.1">
    <property type="nucleotide sequence ID" value="NZ_JAQIFT010000040.1"/>
</dbReference>
<gene>
    <name evidence="17" type="ORF">PBV87_09970</name>
</gene>
<evidence type="ECO:0000256" key="1">
    <source>
        <dbReference type="ARBA" id="ARBA00000829"/>
    </source>
</evidence>
<dbReference type="AlphaFoldDB" id="A0AA42DNB8"/>
<comment type="similarity">
    <text evidence="10">Belongs to the glycosyl hydrolase 2 family. Beta-mannosidase B subfamily.</text>
</comment>
<evidence type="ECO:0000256" key="3">
    <source>
        <dbReference type="ARBA" id="ARBA00004740"/>
    </source>
</evidence>
<dbReference type="GO" id="GO:0006516">
    <property type="term" value="P:glycoprotein catabolic process"/>
    <property type="evidence" value="ECO:0007669"/>
    <property type="project" value="TreeGrafter"/>
</dbReference>
<evidence type="ECO:0000259" key="15">
    <source>
        <dbReference type="Pfam" id="PF17786"/>
    </source>
</evidence>
<organism evidence="17 18">
    <name type="scientific">Holtiella tumoricola</name>
    <dbReference type="NCBI Taxonomy" id="3018743"/>
    <lineage>
        <taxon>Bacteria</taxon>
        <taxon>Bacillati</taxon>
        <taxon>Bacillota</taxon>
        <taxon>Clostridia</taxon>
        <taxon>Lachnospirales</taxon>
        <taxon>Cellulosilyticaceae</taxon>
        <taxon>Holtiella</taxon>
    </lineage>
</organism>
<evidence type="ECO:0000256" key="8">
    <source>
        <dbReference type="ARBA" id="ARBA00023180"/>
    </source>
</evidence>